<comment type="caution">
    <text evidence="1">The sequence shown here is derived from an EMBL/GenBank/DDBJ whole genome shotgun (WGS) entry which is preliminary data.</text>
</comment>
<evidence type="ECO:0000313" key="1">
    <source>
        <dbReference type="EMBL" id="EEZ76884.1"/>
    </source>
</evidence>
<dbReference type="EMBL" id="ACEQ02000001">
    <property type="protein sequence ID" value="EEZ76884.1"/>
    <property type="molecule type" value="Genomic_DNA"/>
</dbReference>
<evidence type="ECO:0000313" key="2">
    <source>
        <dbReference type="Proteomes" id="UP000003843"/>
    </source>
</evidence>
<organism evidence="1 2">
    <name type="scientific">Neisseria lactamica ATCC 23970</name>
    <dbReference type="NCBI Taxonomy" id="546265"/>
    <lineage>
        <taxon>Bacteria</taxon>
        <taxon>Pseudomonadati</taxon>
        <taxon>Pseudomonadota</taxon>
        <taxon>Betaproteobacteria</taxon>
        <taxon>Neisseriales</taxon>
        <taxon>Neisseriaceae</taxon>
        <taxon>Neisseria</taxon>
    </lineage>
</organism>
<name>D0W6D8_NEILA</name>
<proteinExistence type="predicted"/>
<protein>
    <submittedName>
        <fullName evidence="1">Uncharacterized protein</fullName>
    </submittedName>
</protein>
<accession>D0W6D8</accession>
<dbReference type="AlphaFoldDB" id="D0W6D8"/>
<gene>
    <name evidence="1" type="ORF">NEILACOT_03076</name>
</gene>
<dbReference type="Proteomes" id="UP000003843">
    <property type="component" value="Unassembled WGS sequence"/>
</dbReference>
<reference evidence="1 2" key="1">
    <citation type="submission" date="2009-10" db="EMBL/GenBank/DDBJ databases">
        <authorList>
            <person name="Weinstock G."/>
            <person name="Sodergren E."/>
            <person name="Clifton S."/>
            <person name="Fulton L."/>
            <person name="Fulton B."/>
            <person name="Courtney L."/>
            <person name="Fronick C."/>
            <person name="Harrison M."/>
            <person name="Strong C."/>
            <person name="Farmer C."/>
            <person name="Delahaunty K."/>
            <person name="Markovic C."/>
            <person name="Hall O."/>
            <person name="Minx P."/>
            <person name="Tomlinson C."/>
            <person name="Mitreva M."/>
            <person name="Nelson J."/>
            <person name="Hou S."/>
            <person name="Wollam A."/>
            <person name="Pepin K.H."/>
            <person name="Johnson M."/>
            <person name="Bhonagiri V."/>
            <person name="Nash W.E."/>
            <person name="Warren W."/>
            <person name="Chinwalla A."/>
            <person name="Mardis E.R."/>
            <person name="Wilson R.K."/>
        </authorList>
    </citation>
    <scope>NUCLEOTIDE SEQUENCE [LARGE SCALE GENOMIC DNA]</scope>
    <source>
        <strain evidence="1 2">ATCC 23970</strain>
    </source>
</reference>
<sequence length="59" mass="6624">MQQTAKLYSFIEKKHPESILQNKKIPISPRYYAAYWQSFAASSPACAAESSALLQCIVD</sequence>